<dbReference type="GO" id="GO:0003777">
    <property type="term" value="F:microtubule motor activity"/>
    <property type="evidence" value="ECO:0007669"/>
    <property type="project" value="InterPro"/>
</dbReference>
<dbReference type="PROSITE" id="PS50067">
    <property type="entry name" value="KINESIN_MOTOR_2"/>
    <property type="match status" value="1"/>
</dbReference>
<organism evidence="8 9">
    <name type="scientific">Pichia sorbitophila (strain ATCC MYA-4447 / BCRC 22081 / CBS 7064 / NBRC 10061 / NRRL Y-12695)</name>
    <name type="common">Hybrid yeast</name>
    <dbReference type="NCBI Taxonomy" id="559304"/>
    <lineage>
        <taxon>Eukaryota</taxon>
        <taxon>Fungi</taxon>
        <taxon>Dikarya</taxon>
        <taxon>Ascomycota</taxon>
        <taxon>Saccharomycotina</taxon>
        <taxon>Pichiomycetes</taxon>
        <taxon>Debaryomycetaceae</taxon>
        <taxon>Millerozyma</taxon>
    </lineage>
</organism>
<dbReference type="STRING" id="559304.G8Y0K9"/>
<dbReference type="PANTHER" id="PTHR47969">
    <property type="entry name" value="CHROMOSOME-ASSOCIATED KINESIN KIF4A-RELATED"/>
    <property type="match status" value="1"/>
</dbReference>
<evidence type="ECO:0000259" key="7">
    <source>
        <dbReference type="PROSITE" id="PS50067"/>
    </source>
</evidence>
<keyword evidence="5" id="KW-0175">Coiled coil</keyword>
<keyword evidence="2" id="KW-0963">Cytoplasm</keyword>
<dbReference type="Gene3D" id="3.40.850.10">
    <property type="entry name" value="Kinesin motor domain"/>
    <property type="match status" value="1"/>
</dbReference>
<keyword evidence="3 6" id="KW-0547">Nucleotide-binding</keyword>
<accession>G8Y0K9</accession>
<dbReference type="GO" id="GO:0005737">
    <property type="term" value="C:cytoplasm"/>
    <property type="evidence" value="ECO:0007669"/>
    <property type="project" value="UniProtKB-SubCell"/>
</dbReference>
<dbReference type="GO" id="GO:0005524">
    <property type="term" value="F:ATP binding"/>
    <property type="evidence" value="ECO:0007669"/>
    <property type="project" value="UniProtKB-UniRule"/>
</dbReference>
<dbReference type="GO" id="GO:0005875">
    <property type="term" value="C:microtubule associated complex"/>
    <property type="evidence" value="ECO:0007669"/>
    <property type="project" value="TreeGrafter"/>
</dbReference>
<dbReference type="InterPro" id="IPR027417">
    <property type="entry name" value="P-loop_NTPase"/>
</dbReference>
<dbReference type="OMA" id="SFWSHNT"/>
<evidence type="ECO:0000313" key="9">
    <source>
        <dbReference type="Proteomes" id="UP000005222"/>
    </source>
</evidence>
<dbReference type="eggNOG" id="KOG0245">
    <property type="taxonomic scope" value="Eukaryota"/>
</dbReference>
<evidence type="ECO:0000256" key="2">
    <source>
        <dbReference type="ARBA" id="ARBA00022490"/>
    </source>
</evidence>
<sequence>MEGDDGNTKVKVIARVRPILTQDGISSGDGECLVKMPLEEPGKTILTIPAHVNQNPYRASAQYKKDPLGSGVKEYWFDQAVWSADTNSSNYMENQRFYRSIGPEIVDDLYRGFNMCILAYGQTGTGKTFTMMGRETQQDGIIPLLARDILDRRDQLILQRINSEVSMTYVELYNEQARDLMTEQHSDSKARVREHPVRGPYVEGLKEVQVNEYEDFMAALREGNARRSTAATGSNKNSSRSHAIVTLSLKQTRFGPSHGKTDGEIGYAKEQLISNIKLVDLAGSERMAKTKLYNQQSRMKEGTLINQSLSVLGRCINLLSQNTSNKPSKTHVIPYRESVLTYLLKENLAGNSKSYMIFCVSPTDFEETHHTLNYANQVKSIKTSARTNVVQLDQTLVSEEGAQKDQLIESLRSEIDLISSKLADTTLSSDQSYADTLVSYLEAELGKLKFENRFVKSKLAQKDDLIQELKSHMRYIEQDANSSIEKAAASFSKSHFTHTLMTKTQAELTTIDRGLATFDPGKIL</sequence>
<dbReference type="GO" id="GO:0008017">
    <property type="term" value="F:microtubule binding"/>
    <property type="evidence" value="ECO:0007669"/>
    <property type="project" value="InterPro"/>
</dbReference>
<dbReference type="GO" id="GO:0007018">
    <property type="term" value="P:microtubule-based movement"/>
    <property type="evidence" value="ECO:0007669"/>
    <property type="project" value="InterPro"/>
</dbReference>
<dbReference type="HOGENOM" id="CLU_001485_2_3_1"/>
<keyword evidence="9" id="KW-1185">Reference proteome</keyword>
<dbReference type="Proteomes" id="UP000005222">
    <property type="component" value="Chromosome N"/>
</dbReference>
<proteinExistence type="inferred from homology"/>
<feature type="binding site" evidence="6">
    <location>
        <begin position="121"/>
        <end position="128"/>
    </location>
    <ligand>
        <name>ATP</name>
        <dbReference type="ChEBI" id="CHEBI:30616"/>
    </ligand>
</feature>
<dbReference type="InterPro" id="IPR027640">
    <property type="entry name" value="Kinesin-like_fam"/>
</dbReference>
<protein>
    <submittedName>
        <fullName evidence="8">Piso0_004846 protein</fullName>
    </submittedName>
</protein>
<comment type="subcellular location">
    <subcellularLocation>
        <location evidence="1">Cytoplasm</location>
    </subcellularLocation>
</comment>
<dbReference type="AlphaFoldDB" id="G8Y0K9"/>
<evidence type="ECO:0000256" key="5">
    <source>
        <dbReference type="ARBA" id="ARBA00023054"/>
    </source>
</evidence>
<dbReference type="OrthoDB" id="3176171at2759"/>
<dbReference type="InterPro" id="IPR036961">
    <property type="entry name" value="Kinesin_motor_dom_sf"/>
</dbReference>
<dbReference type="Pfam" id="PF00225">
    <property type="entry name" value="Kinesin"/>
    <property type="match status" value="1"/>
</dbReference>
<feature type="domain" description="Kinesin motor" evidence="7">
    <location>
        <begin position="9"/>
        <end position="381"/>
    </location>
</feature>
<dbReference type="InterPro" id="IPR001752">
    <property type="entry name" value="Kinesin_motor_dom"/>
</dbReference>
<reference evidence="8 9" key="1">
    <citation type="journal article" date="2012" name="G3 (Bethesda)">
        <title>Pichia sorbitophila, an interspecies yeast hybrid reveals early steps of genome resolution following polyploidization.</title>
        <authorList>
            <person name="Leh Louis V."/>
            <person name="Despons L."/>
            <person name="Friedrich A."/>
            <person name="Martin T."/>
            <person name="Durrens P."/>
            <person name="Casaregola S."/>
            <person name="Neuveglise C."/>
            <person name="Fairhead C."/>
            <person name="Marck C."/>
            <person name="Cruz J.A."/>
            <person name="Straub M.L."/>
            <person name="Kugler V."/>
            <person name="Sacerdot C."/>
            <person name="Uzunov Z."/>
            <person name="Thierry A."/>
            <person name="Weiss S."/>
            <person name="Bleykasten C."/>
            <person name="De Montigny J."/>
            <person name="Jacques N."/>
            <person name="Jung P."/>
            <person name="Lemaire M."/>
            <person name="Mallet S."/>
            <person name="Morel G."/>
            <person name="Richard G.F."/>
            <person name="Sarkar A."/>
            <person name="Savel G."/>
            <person name="Schacherer J."/>
            <person name="Seret M.L."/>
            <person name="Talla E."/>
            <person name="Samson G."/>
            <person name="Jubin C."/>
            <person name="Poulain J."/>
            <person name="Vacherie B."/>
            <person name="Barbe V."/>
            <person name="Pelletier E."/>
            <person name="Sherman D.J."/>
            <person name="Westhof E."/>
            <person name="Weissenbach J."/>
            <person name="Baret P.V."/>
            <person name="Wincker P."/>
            <person name="Gaillardin C."/>
            <person name="Dujon B."/>
            <person name="Souciet J.L."/>
        </authorList>
    </citation>
    <scope>NUCLEOTIDE SEQUENCE [LARGE SCALE GENOMIC DNA]</scope>
    <source>
        <strain evidence="9">ATCC MYA-4447 / BCRC 22081 / CBS 7064 / NBRC 10061 / NRRL Y-12695</strain>
    </source>
</reference>
<keyword evidence="4 6" id="KW-0067">ATP-binding</keyword>
<dbReference type="GO" id="GO:0007052">
    <property type="term" value="P:mitotic spindle organization"/>
    <property type="evidence" value="ECO:0007669"/>
    <property type="project" value="TreeGrafter"/>
</dbReference>
<evidence type="ECO:0000313" key="8">
    <source>
        <dbReference type="EMBL" id="CCE86362.1"/>
    </source>
</evidence>
<gene>
    <name evidence="8" type="primary">Piso0_004846</name>
    <name evidence="8" type="ORF">GNLVRS01_PISO0N02411g</name>
</gene>
<keyword evidence="6" id="KW-0505">Motor protein</keyword>
<evidence type="ECO:0000256" key="1">
    <source>
        <dbReference type="ARBA" id="ARBA00004496"/>
    </source>
</evidence>
<evidence type="ECO:0000256" key="6">
    <source>
        <dbReference type="PROSITE-ProRule" id="PRU00283"/>
    </source>
</evidence>
<dbReference type="GO" id="GO:0051231">
    <property type="term" value="P:spindle elongation"/>
    <property type="evidence" value="ECO:0007669"/>
    <property type="project" value="TreeGrafter"/>
</dbReference>
<dbReference type="SUPFAM" id="SSF52540">
    <property type="entry name" value="P-loop containing nucleoside triphosphate hydrolases"/>
    <property type="match status" value="1"/>
</dbReference>
<dbReference type="PANTHER" id="PTHR47969:SF15">
    <property type="entry name" value="CHROMOSOME-ASSOCIATED KINESIN KIF4A-RELATED"/>
    <property type="match status" value="1"/>
</dbReference>
<dbReference type="EMBL" id="FO082046">
    <property type="protein sequence ID" value="CCE86362.1"/>
    <property type="molecule type" value="Genomic_DNA"/>
</dbReference>
<evidence type="ECO:0000256" key="4">
    <source>
        <dbReference type="ARBA" id="ARBA00022840"/>
    </source>
</evidence>
<name>G8Y0K9_PICSO</name>
<evidence type="ECO:0000256" key="3">
    <source>
        <dbReference type="ARBA" id="ARBA00022741"/>
    </source>
</evidence>
<dbReference type="InParanoid" id="G8Y0K9"/>
<dbReference type="PRINTS" id="PR00380">
    <property type="entry name" value="KINESINHEAVY"/>
</dbReference>
<dbReference type="SMART" id="SM00129">
    <property type="entry name" value="KISc"/>
    <property type="match status" value="1"/>
</dbReference>
<comment type="similarity">
    <text evidence="6">Belongs to the TRAFAC class myosin-kinesin ATPase superfamily. Kinesin family.</text>
</comment>